<dbReference type="InterPro" id="IPR001670">
    <property type="entry name" value="ADH_Fe/GldA"/>
</dbReference>
<dbReference type="InterPro" id="IPR018211">
    <property type="entry name" value="ADH_Fe_CS"/>
</dbReference>
<name>A0AAE9XKK5_9PROT</name>
<dbReference type="SUPFAM" id="SSF56796">
    <property type="entry name" value="Dehydroquinate synthase-like"/>
    <property type="match status" value="1"/>
</dbReference>
<comment type="similarity">
    <text evidence="2">Belongs to the iron-containing alcohol dehydrogenase family.</text>
</comment>
<dbReference type="Proteomes" id="UP001217500">
    <property type="component" value="Chromosome"/>
</dbReference>
<dbReference type="InterPro" id="IPR039697">
    <property type="entry name" value="Alcohol_dehydrogenase_Fe"/>
</dbReference>
<dbReference type="PANTHER" id="PTHR11496:SF102">
    <property type="entry name" value="ALCOHOL DEHYDROGENASE 4"/>
    <property type="match status" value="1"/>
</dbReference>
<dbReference type="FunFam" id="3.40.50.1970:FF:000003">
    <property type="entry name" value="Alcohol dehydrogenase, iron-containing"/>
    <property type="match status" value="1"/>
</dbReference>
<dbReference type="FunFam" id="1.20.1090.10:FF:000001">
    <property type="entry name" value="Aldehyde-alcohol dehydrogenase"/>
    <property type="match status" value="1"/>
</dbReference>
<proteinExistence type="inferred from homology"/>
<evidence type="ECO:0000256" key="8">
    <source>
        <dbReference type="ARBA" id="ARBA00076680"/>
    </source>
</evidence>
<comment type="catalytic activity">
    <reaction evidence="5">
        <text>a secondary alcohol + NAD(+) = a ketone + NADH + H(+)</text>
        <dbReference type="Rhea" id="RHEA:10740"/>
        <dbReference type="ChEBI" id="CHEBI:15378"/>
        <dbReference type="ChEBI" id="CHEBI:17087"/>
        <dbReference type="ChEBI" id="CHEBI:35681"/>
        <dbReference type="ChEBI" id="CHEBI:57540"/>
        <dbReference type="ChEBI" id="CHEBI:57945"/>
        <dbReference type="EC" id="1.1.1.1"/>
    </reaction>
</comment>
<evidence type="ECO:0000256" key="2">
    <source>
        <dbReference type="ARBA" id="ARBA00007358"/>
    </source>
</evidence>
<keyword evidence="3" id="KW-0560">Oxidoreductase</keyword>
<evidence type="ECO:0000313" key="11">
    <source>
        <dbReference type="EMBL" id="WCL52647.1"/>
    </source>
</evidence>
<dbReference type="EMBL" id="CP116805">
    <property type="protein sequence ID" value="WCL52647.1"/>
    <property type="molecule type" value="Genomic_DNA"/>
</dbReference>
<evidence type="ECO:0000256" key="5">
    <source>
        <dbReference type="ARBA" id="ARBA00049164"/>
    </source>
</evidence>
<evidence type="ECO:0000259" key="10">
    <source>
        <dbReference type="Pfam" id="PF25137"/>
    </source>
</evidence>
<evidence type="ECO:0000256" key="3">
    <source>
        <dbReference type="ARBA" id="ARBA00023002"/>
    </source>
</evidence>
<evidence type="ECO:0000256" key="6">
    <source>
        <dbReference type="ARBA" id="ARBA00049243"/>
    </source>
</evidence>
<dbReference type="RefSeq" id="WP_289501953.1">
    <property type="nucleotide sequence ID" value="NZ_CP116805.1"/>
</dbReference>
<organism evidence="11 12">
    <name type="scientific">Gimibacter soli</name>
    <dbReference type="NCBI Taxonomy" id="3024400"/>
    <lineage>
        <taxon>Bacteria</taxon>
        <taxon>Pseudomonadati</taxon>
        <taxon>Pseudomonadota</taxon>
        <taxon>Alphaproteobacteria</taxon>
        <taxon>Kordiimonadales</taxon>
        <taxon>Temperatibacteraceae</taxon>
        <taxon>Gimibacter</taxon>
    </lineage>
</organism>
<dbReference type="Gene3D" id="3.40.50.1970">
    <property type="match status" value="1"/>
</dbReference>
<reference evidence="11" key="1">
    <citation type="submission" date="2023-01" db="EMBL/GenBank/DDBJ databases">
        <title>The genome sequence of Kordiimonadaceae bacterium 6D33.</title>
        <authorList>
            <person name="Liu Y."/>
        </authorList>
    </citation>
    <scope>NUCLEOTIDE SEQUENCE</scope>
    <source>
        <strain evidence="11">6D33</strain>
    </source>
</reference>
<dbReference type="Pfam" id="PF25137">
    <property type="entry name" value="ADH_Fe_C"/>
    <property type="match status" value="1"/>
</dbReference>
<dbReference type="PROSITE" id="PS00913">
    <property type="entry name" value="ADH_IRON_1"/>
    <property type="match status" value="1"/>
</dbReference>
<feature type="domain" description="Fe-containing alcohol dehydrogenase-like C-terminal" evidence="10">
    <location>
        <begin position="190"/>
        <end position="384"/>
    </location>
</feature>
<dbReference type="PANTHER" id="PTHR11496">
    <property type="entry name" value="ALCOHOL DEHYDROGENASE"/>
    <property type="match status" value="1"/>
</dbReference>
<dbReference type="Gene3D" id="1.20.1090.10">
    <property type="entry name" value="Dehydroquinate synthase-like - alpha domain"/>
    <property type="match status" value="1"/>
</dbReference>
<dbReference type="GO" id="GO:0046872">
    <property type="term" value="F:metal ion binding"/>
    <property type="evidence" value="ECO:0007669"/>
    <property type="project" value="InterPro"/>
</dbReference>
<dbReference type="AlphaFoldDB" id="A0AAE9XKK5"/>
<dbReference type="GO" id="GO:0004022">
    <property type="term" value="F:alcohol dehydrogenase (NAD+) activity"/>
    <property type="evidence" value="ECO:0007669"/>
    <property type="project" value="UniProtKB-EC"/>
</dbReference>
<comment type="catalytic activity">
    <reaction evidence="6">
        <text>a primary alcohol + NAD(+) = an aldehyde + NADH + H(+)</text>
        <dbReference type="Rhea" id="RHEA:10736"/>
        <dbReference type="ChEBI" id="CHEBI:15378"/>
        <dbReference type="ChEBI" id="CHEBI:15734"/>
        <dbReference type="ChEBI" id="CHEBI:17478"/>
        <dbReference type="ChEBI" id="CHEBI:57540"/>
        <dbReference type="ChEBI" id="CHEBI:57945"/>
        <dbReference type="EC" id="1.1.1.1"/>
    </reaction>
</comment>
<feature type="domain" description="Alcohol dehydrogenase iron-type/glycerol dehydrogenase GldA" evidence="9">
    <location>
        <begin position="14"/>
        <end position="178"/>
    </location>
</feature>
<keyword evidence="4" id="KW-0520">NAD</keyword>
<evidence type="ECO:0000256" key="7">
    <source>
        <dbReference type="ARBA" id="ARBA00074848"/>
    </source>
</evidence>
<dbReference type="InterPro" id="IPR056798">
    <property type="entry name" value="ADH_Fe_C"/>
</dbReference>
<dbReference type="Pfam" id="PF00465">
    <property type="entry name" value="Fe-ADH"/>
    <property type="match status" value="1"/>
</dbReference>
<sequence>MTDLGFQFRTVGAVLCEDGAASRLGDILAARFDRAPVLVVTDPGIIKLGLAGAAIASLEAAGFAPAVFDAVTADPADHVVLAATEAATRHGAGIIVGFGGGSSMDVAKLVAVLAKGREPLSDIYGLDKIKSGRLPLVQVPTTAGTGSEVTSVAIVTTGETTKAGVGSPVLLADLALLDATLTTGLPRHVTAATGIDAMVHAIEAFTSRIKKNPVSDAFARQALKMLGGNLLKACGNEVSLDARRAMLTGAMLAGTAFANAPVAAVHALAYPVGGIFHVPHGLSNALVLPHVMRFNLPAAFEFYGELAADLGLAGDTTPARAEALIAWLEGLIEATGIERRLREVGVAENDVERLAEDAMLQTRLLVNNPREVTLSDARAIYEATW</sequence>
<protein>
    <recommendedName>
        <fullName evidence="7">Alcohol dehydrogenase 2</fullName>
    </recommendedName>
    <alternativeName>
        <fullName evidence="8">Alcohol dehydrogenase II</fullName>
    </alternativeName>
</protein>
<accession>A0AAE9XKK5</accession>
<evidence type="ECO:0000256" key="4">
    <source>
        <dbReference type="ARBA" id="ARBA00023027"/>
    </source>
</evidence>
<gene>
    <name evidence="11" type="ORF">PH603_08860</name>
</gene>
<dbReference type="CDD" id="cd08193">
    <property type="entry name" value="HVD"/>
    <property type="match status" value="1"/>
</dbReference>
<comment type="cofactor">
    <cofactor evidence="1">
        <name>Fe cation</name>
        <dbReference type="ChEBI" id="CHEBI:24875"/>
    </cofactor>
</comment>
<evidence type="ECO:0000313" key="12">
    <source>
        <dbReference type="Proteomes" id="UP001217500"/>
    </source>
</evidence>
<evidence type="ECO:0000259" key="9">
    <source>
        <dbReference type="Pfam" id="PF00465"/>
    </source>
</evidence>
<keyword evidence="12" id="KW-1185">Reference proteome</keyword>
<dbReference type="KEGG" id="gso:PH603_08860"/>
<evidence type="ECO:0000256" key="1">
    <source>
        <dbReference type="ARBA" id="ARBA00001962"/>
    </source>
</evidence>